<feature type="binding site" evidence="8">
    <location>
        <position position="30"/>
    </location>
    <ligand>
        <name>Mg(2+)</name>
        <dbReference type="ChEBI" id="CHEBI:18420"/>
    </ligand>
</feature>
<dbReference type="AlphaFoldDB" id="A0AAW1S7P7"/>
<dbReference type="PROSITE" id="PS51417">
    <property type="entry name" value="ARF"/>
    <property type="match status" value="1"/>
</dbReference>
<evidence type="ECO:0000256" key="1">
    <source>
        <dbReference type="ARBA" id="ARBA00010290"/>
    </source>
</evidence>
<dbReference type="Pfam" id="PF00025">
    <property type="entry name" value="Arf"/>
    <property type="match status" value="1"/>
</dbReference>
<proteinExistence type="inferred from homology"/>
<evidence type="ECO:0000256" key="5">
    <source>
        <dbReference type="ARBA" id="ARBA00023288"/>
    </source>
</evidence>
<keyword evidence="3 7" id="KW-0547">Nucleotide-binding</keyword>
<keyword evidence="4 7" id="KW-0342">GTP-binding</keyword>
<dbReference type="NCBIfam" id="TIGR00231">
    <property type="entry name" value="small_GTP"/>
    <property type="match status" value="1"/>
</dbReference>
<keyword evidence="5" id="KW-0449">Lipoprotein</keyword>
<evidence type="ECO:0000256" key="8">
    <source>
        <dbReference type="PIRSR" id="PIRSR606689-2"/>
    </source>
</evidence>
<dbReference type="Gene3D" id="3.40.50.300">
    <property type="entry name" value="P-loop containing nucleotide triphosphate hydrolases"/>
    <property type="match status" value="1"/>
</dbReference>
<accession>A0AAW1S7P7</accession>
<keyword evidence="11" id="KW-1185">Reference proteome</keyword>
<dbReference type="PANTHER" id="PTHR45697">
    <property type="entry name" value="ADP-RIBOSYLATION FACTOR-LIKE PROTEIN 2-RELATED"/>
    <property type="match status" value="1"/>
</dbReference>
<evidence type="ECO:0000256" key="4">
    <source>
        <dbReference type="ARBA" id="ARBA00023134"/>
    </source>
</evidence>
<evidence type="ECO:0000256" key="3">
    <source>
        <dbReference type="ARBA" id="ARBA00022741"/>
    </source>
</evidence>
<dbReference type="SMART" id="SM00175">
    <property type="entry name" value="RAB"/>
    <property type="match status" value="1"/>
</dbReference>
<keyword evidence="2" id="KW-0519">Myristate</keyword>
<organism evidence="10 11">
    <name type="scientific">Elliptochloris bilobata</name>
    <dbReference type="NCBI Taxonomy" id="381761"/>
    <lineage>
        <taxon>Eukaryota</taxon>
        <taxon>Viridiplantae</taxon>
        <taxon>Chlorophyta</taxon>
        <taxon>core chlorophytes</taxon>
        <taxon>Trebouxiophyceae</taxon>
        <taxon>Trebouxiophyceae incertae sedis</taxon>
        <taxon>Elliptochloris clade</taxon>
        <taxon>Elliptochloris</taxon>
    </lineage>
</organism>
<dbReference type="InterPro" id="IPR027417">
    <property type="entry name" value="P-loop_NTPase"/>
</dbReference>
<keyword evidence="8" id="KW-0460">Magnesium</keyword>
<dbReference type="GO" id="GO:0003924">
    <property type="term" value="F:GTPase activity"/>
    <property type="evidence" value="ECO:0007669"/>
    <property type="project" value="InterPro"/>
</dbReference>
<feature type="binding site" evidence="7">
    <location>
        <begin position="125"/>
        <end position="128"/>
    </location>
    <ligand>
        <name>GTP</name>
        <dbReference type="ChEBI" id="CHEBI:37565"/>
    </ligand>
</feature>
<dbReference type="Proteomes" id="UP001445335">
    <property type="component" value="Unassembled WGS sequence"/>
</dbReference>
<dbReference type="SMART" id="SM00178">
    <property type="entry name" value="SAR"/>
    <property type="match status" value="1"/>
</dbReference>
<protein>
    <recommendedName>
        <fullName evidence="6">ADP-ribosylation factor-like protein 2</fullName>
    </recommendedName>
</protein>
<dbReference type="PRINTS" id="PR00328">
    <property type="entry name" value="SAR1GTPBP"/>
</dbReference>
<dbReference type="InterPro" id="IPR045873">
    <property type="entry name" value="Arl2"/>
</dbReference>
<dbReference type="CDD" id="cd04154">
    <property type="entry name" value="Arl2"/>
    <property type="match status" value="1"/>
</dbReference>
<sequence>MGLLTIIKKVKRKEKEMRFLMVGLDNAGKTTIVKRINGEDTSTISPTLGFNIKTMQFKSFRLNIWDVGGQKMLRAYWRNYYEQTDALLWVVDSADAVRMQDCRAELHGLLKEEKLAGASLLILANKQDLPGALSASQIEQALDLAAMGTRHWRITACSAVTGEGLLSAFEWVVGDVQSRIYLLD</sequence>
<evidence type="ECO:0000313" key="11">
    <source>
        <dbReference type="Proteomes" id="UP001445335"/>
    </source>
</evidence>
<feature type="binding site" evidence="7">
    <location>
        <position position="69"/>
    </location>
    <ligand>
        <name>GTP</name>
        <dbReference type="ChEBI" id="CHEBI:37565"/>
    </ligand>
</feature>
<comment type="caution">
    <text evidence="10">The sequence shown here is derived from an EMBL/GenBank/DDBJ whole genome shotgun (WGS) entry which is preliminary data.</text>
</comment>
<feature type="binding site" evidence="7">
    <location>
        <begin position="23"/>
        <end position="30"/>
    </location>
    <ligand>
        <name>GTP</name>
        <dbReference type="ChEBI" id="CHEBI:37565"/>
    </ligand>
</feature>
<dbReference type="SUPFAM" id="SSF52540">
    <property type="entry name" value="P-loop containing nucleoside triphosphate hydrolases"/>
    <property type="match status" value="1"/>
</dbReference>
<dbReference type="SMART" id="SM00177">
    <property type="entry name" value="ARF"/>
    <property type="match status" value="1"/>
</dbReference>
<dbReference type="FunFam" id="3.40.50.300:FF:000393">
    <property type="entry name" value="ADP-ribosylation factor-like 2, arl2"/>
    <property type="match status" value="1"/>
</dbReference>
<name>A0AAW1S7P7_9CHLO</name>
<keyword evidence="8" id="KW-0479">Metal-binding</keyword>
<evidence type="ECO:0000256" key="2">
    <source>
        <dbReference type="ARBA" id="ARBA00022707"/>
    </source>
</evidence>
<dbReference type="EMBL" id="JALJOU010000009">
    <property type="protein sequence ID" value="KAK9842022.1"/>
    <property type="molecule type" value="Genomic_DNA"/>
</dbReference>
<dbReference type="InterPro" id="IPR006689">
    <property type="entry name" value="Small_GTPase_ARF/SAR"/>
</dbReference>
<evidence type="ECO:0000256" key="6">
    <source>
        <dbReference type="ARBA" id="ARBA00026198"/>
    </source>
</evidence>
<reference evidence="10 11" key="1">
    <citation type="journal article" date="2024" name="Nat. Commun.">
        <title>Phylogenomics reveals the evolutionary origins of lichenization in chlorophyte algae.</title>
        <authorList>
            <person name="Puginier C."/>
            <person name="Libourel C."/>
            <person name="Otte J."/>
            <person name="Skaloud P."/>
            <person name="Haon M."/>
            <person name="Grisel S."/>
            <person name="Petersen M."/>
            <person name="Berrin J.G."/>
            <person name="Delaux P.M."/>
            <person name="Dal Grande F."/>
            <person name="Keller J."/>
        </authorList>
    </citation>
    <scope>NUCLEOTIDE SEQUENCE [LARGE SCALE GENOMIC DNA]</scope>
    <source>
        <strain evidence="10 11">SAG 245.80</strain>
    </source>
</reference>
<dbReference type="GO" id="GO:0046872">
    <property type="term" value="F:metal ion binding"/>
    <property type="evidence" value="ECO:0007669"/>
    <property type="project" value="UniProtKB-KW"/>
</dbReference>
<evidence type="ECO:0000313" key="10">
    <source>
        <dbReference type="EMBL" id="KAK9842022.1"/>
    </source>
</evidence>
<comment type="similarity">
    <text evidence="1 9">Belongs to the small GTPase superfamily. Arf family.</text>
</comment>
<dbReference type="InterPro" id="IPR044612">
    <property type="entry name" value="ARL2/3"/>
</dbReference>
<evidence type="ECO:0000256" key="7">
    <source>
        <dbReference type="PIRSR" id="PIRSR606689-1"/>
    </source>
</evidence>
<gene>
    <name evidence="10" type="ORF">WJX81_004618</name>
</gene>
<dbReference type="GO" id="GO:0005525">
    <property type="term" value="F:GTP binding"/>
    <property type="evidence" value="ECO:0007669"/>
    <property type="project" value="UniProtKB-KW"/>
</dbReference>
<evidence type="ECO:0000256" key="9">
    <source>
        <dbReference type="RuleBase" id="RU003925"/>
    </source>
</evidence>
<dbReference type="InterPro" id="IPR005225">
    <property type="entry name" value="Small_GTP-bd"/>
</dbReference>
<feature type="binding site" evidence="8">
    <location>
        <position position="47"/>
    </location>
    <ligand>
        <name>Mg(2+)</name>
        <dbReference type="ChEBI" id="CHEBI:18420"/>
    </ligand>
</feature>